<dbReference type="SMART" id="SM00382">
    <property type="entry name" value="AAA"/>
    <property type="match status" value="1"/>
</dbReference>
<keyword evidence="9" id="KW-1185">Reference proteome</keyword>
<dbReference type="InterPro" id="IPR002197">
    <property type="entry name" value="HTH_Fis"/>
</dbReference>
<dbReference type="InterPro" id="IPR002078">
    <property type="entry name" value="Sigma_54_int"/>
</dbReference>
<dbReference type="SUPFAM" id="SSF46689">
    <property type="entry name" value="Homeodomain-like"/>
    <property type="match status" value="1"/>
</dbReference>
<dbReference type="PROSITE" id="PS50110">
    <property type="entry name" value="RESPONSE_REGULATORY"/>
    <property type="match status" value="1"/>
</dbReference>
<feature type="domain" description="Response regulatory" evidence="7">
    <location>
        <begin position="6"/>
        <end position="125"/>
    </location>
</feature>
<dbReference type="PANTHER" id="PTHR32071:SF113">
    <property type="entry name" value="ALGINATE BIOSYNTHESIS TRANSCRIPTIONAL REGULATORY PROTEIN ALGB"/>
    <property type="match status" value="1"/>
</dbReference>
<dbReference type="InterPro" id="IPR011006">
    <property type="entry name" value="CheY-like_superfamily"/>
</dbReference>
<dbReference type="SUPFAM" id="SSF52172">
    <property type="entry name" value="CheY-like"/>
    <property type="match status" value="1"/>
</dbReference>
<dbReference type="InterPro" id="IPR003593">
    <property type="entry name" value="AAA+_ATPase"/>
</dbReference>
<evidence type="ECO:0000313" key="9">
    <source>
        <dbReference type="Proteomes" id="UP001501757"/>
    </source>
</evidence>
<comment type="caution">
    <text evidence="8">The sequence shown here is derived from an EMBL/GenBank/DDBJ whole genome shotgun (WGS) entry which is preliminary data.</text>
</comment>
<dbReference type="PROSITE" id="PS00688">
    <property type="entry name" value="SIGMA54_INTERACT_3"/>
    <property type="match status" value="1"/>
</dbReference>
<evidence type="ECO:0000256" key="5">
    <source>
        <dbReference type="PROSITE-ProRule" id="PRU00169"/>
    </source>
</evidence>
<dbReference type="InterPro" id="IPR025944">
    <property type="entry name" value="Sigma_54_int_dom_CS"/>
</dbReference>
<dbReference type="InterPro" id="IPR009057">
    <property type="entry name" value="Homeodomain-like_sf"/>
</dbReference>
<gene>
    <name evidence="8" type="ORF">GCM10009092_13780</name>
</gene>
<dbReference type="Pfam" id="PF02954">
    <property type="entry name" value="HTH_8"/>
    <property type="match status" value="1"/>
</dbReference>
<dbReference type="InterPro" id="IPR001789">
    <property type="entry name" value="Sig_transdc_resp-reg_receiver"/>
</dbReference>
<proteinExistence type="predicted"/>
<dbReference type="InterPro" id="IPR058031">
    <property type="entry name" value="AAA_lid_NorR"/>
</dbReference>
<dbReference type="CDD" id="cd00156">
    <property type="entry name" value="REC"/>
    <property type="match status" value="1"/>
</dbReference>
<organism evidence="8 9">
    <name type="scientific">Bowmanella denitrificans</name>
    <dbReference type="NCBI Taxonomy" id="366582"/>
    <lineage>
        <taxon>Bacteria</taxon>
        <taxon>Pseudomonadati</taxon>
        <taxon>Pseudomonadota</taxon>
        <taxon>Gammaproteobacteria</taxon>
        <taxon>Alteromonadales</taxon>
        <taxon>Alteromonadaceae</taxon>
        <taxon>Bowmanella</taxon>
    </lineage>
</organism>
<feature type="modified residue" description="4-aspartylphosphate" evidence="5">
    <location>
        <position position="55"/>
    </location>
</feature>
<protein>
    <submittedName>
        <fullName evidence="8">Sigma-54 dependent transcriptional regulator</fullName>
    </submittedName>
</protein>
<dbReference type="SUPFAM" id="SSF52540">
    <property type="entry name" value="P-loop containing nucleoside triphosphate hydrolases"/>
    <property type="match status" value="1"/>
</dbReference>
<dbReference type="Gene3D" id="3.40.50.300">
    <property type="entry name" value="P-loop containing nucleotide triphosphate hydrolases"/>
    <property type="match status" value="1"/>
</dbReference>
<keyword evidence="4" id="KW-0804">Transcription</keyword>
<dbReference type="SMART" id="SM00448">
    <property type="entry name" value="REC"/>
    <property type="match status" value="1"/>
</dbReference>
<evidence type="ECO:0000313" key="8">
    <source>
        <dbReference type="EMBL" id="GAA0350635.1"/>
    </source>
</evidence>
<feature type="domain" description="Sigma-54 factor interaction" evidence="6">
    <location>
        <begin position="147"/>
        <end position="378"/>
    </location>
</feature>
<keyword evidence="3" id="KW-0805">Transcription regulation</keyword>
<evidence type="ECO:0000256" key="4">
    <source>
        <dbReference type="ARBA" id="ARBA00023163"/>
    </source>
</evidence>
<dbReference type="RefSeq" id="WP_343843352.1">
    <property type="nucleotide sequence ID" value="NZ_BAAAEI010000006.1"/>
</dbReference>
<keyword evidence="1" id="KW-0547">Nucleotide-binding</keyword>
<dbReference type="InterPro" id="IPR027417">
    <property type="entry name" value="P-loop_NTPase"/>
</dbReference>
<dbReference type="EMBL" id="BAAAEI010000006">
    <property type="protein sequence ID" value="GAA0350635.1"/>
    <property type="molecule type" value="Genomic_DNA"/>
</dbReference>
<evidence type="ECO:0000259" key="7">
    <source>
        <dbReference type="PROSITE" id="PS50110"/>
    </source>
</evidence>
<dbReference type="Pfam" id="PF25601">
    <property type="entry name" value="AAA_lid_14"/>
    <property type="match status" value="1"/>
</dbReference>
<dbReference type="PROSITE" id="PS50045">
    <property type="entry name" value="SIGMA54_INTERACT_4"/>
    <property type="match status" value="1"/>
</dbReference>
<dbReference type="Gene3D" id="3.40.50.2300">
    <property type="match status" value="1"/>
</dbReference>
<accession>A0ABP3GQD9</accession>
<dbReference type="Proteomes" id="UP001501757">
    <property type="component" value="Unassembled WGS sequence"/>
</dbReference>
<name>A0ABP3GQD9_9ALTE</name>
<evidence type="ECO:0000256" key="1">
    <source>
        <dbReference type="ARBA" id="ARBA00022741"/>
    </source>
</evidence>
<dbReference type="Pfam" id="PF00072">
    <property type="entry name" value="Response_reg"/>
    <property type="match status" value="1"/>
</dbReference>
<dbReference type="PRINTS" id="PR01590">
    <property type="entry name" value="HTHFIS"/>
</dbReference>
<evidence type="ECO:0000259" key="6">
    <source>
        <dbReference type="PROSITE" id="PS50045"/>
    </source>
</evidence>
<keyword evidence="5" id="KW-0597">Phosphoprotein</keyword>
<evidence type="ECO:0000256" key="3">
    <source>
        <dbReference type="ARBA" id="ARBA00023015"/>
    </source>
</evidence>
<dbReference type="Pfam" id="PF00158">
    <property type="entry name" value="Sigma54_activat"/>
    <property type="match status" value="1"/>
</dbReference>
<sequence length="464" mass="51523">MQNPKTILFIDDCADIRLSARFLLTNHGFDVVEADSPTSGLDMLNHQPVDLVLLDMNYSRDTTSGEEGLYCLRKIRALHNHLPVVAITAWAAVDLVVKALKSGARDFIEKPWDNQRLLQVIKQSLQLQQLEQHCCPPAREQTQAVKLVANSQAMQLLKSRLDEVAQKPVTLLLTGENGTGKSSLAHYIHQAYQQQHRGGALVSVNMGAIPENLFESEMFGHTKGAFTGADRARVGRFELAEHGTLFLDEVAEIPLPSQAKLLRVLESGQYERVGSSATQTASVRLISASNGNFKQLISEGRFRQDLYFRLNTIELHVPPLRERREDIPELAAQLLEQFCQRYKKPGISLLPCALELLMAYPFPGNLRELSHILERVVLLCEQTDISAALLAANGMASAIAAPVASAAGAELPLMTFEQAERELLDKALRQCKGQTQQAAELLGISKSAIYRRLEKYHIVAKDYL</sequence>
<keyword evidence="2" id="KW-0067">ATP-binding</keyword>
<evidence type="ECO:0000256" key="2">
    <source>
        <dbReference type="ARBA" id="ARBA00022840"/>
    </source>
</evidence>
<dbReference type="Gene3D" id="1.10.10.60">
    <property type="entry name" value="Homeodomain-like"/>
    <property type="match status" value="1"/>
</dbReference>
<reference evidence="9" key="1">
    <citation type="journal article" date="2019" name="Int. J. Syst. Evol. Microbiol.">
        <title>The Global Catalogue of Microorganisms (GCM) 10K type strain sequencing project: providing services to taxonomists for standard genome sequencing and annotation.</title>
        <authorList>
            <consortium name="The Broad Institute Genomics Platform"/>
            <consortium name="The Broad Institute Genome Sequencing Center for Infectious Disease"/>
            <person name="Wu L."/>
            <person name="Ma J."/>
        </authorList>
    </citation>
    <scope>NUCLEOTIDE SEQUENCE [LARGE SCALE GENOMIC DNA]</scope>
    <source>
        <strain evidence="9">JCM 13378</strain>
    </source>
</reference>
<dbReference type="PANTHER" id="PTHR32071">
    <property type="entry name" value="TRANSCRIPTIONAL REGULATORY PROTEIN"/>
    <property type="match status" value="1"/>
</dbReference>
<dbReference type="CDD" id="cd00009">
    <property type="entry name" value="AAA"/>
    <property type="match status" value="1"/>
</dbReference>
<dbReference type="Gene3D" id="1.10.8.60">
    <property type="match status" value="1"/>
</dbReference>